<comment type="catalytic activity">
    <reaction evidence="5">
        <text>indole-3-pyruvate + NADPH + O2 + H(+) = (indol-3-yl)acetate + CO2 + NADP(+) + H2O</text>
        <dbReference type="Rhea" id="RHEA:34331"/>
        <dbReference type="ChEBI" id="CHEBI:15377"/>
        <dbReference type="ChEBI" id="CHEBI:15378"/>
        <dbReference type="ChEBI" id="CHEBI:15379"/>
        <dbReference type="ChEBI" id="CHEBI:16526"/>
        <dbReference type="ChEBI" id="CHEBI:17640"/>
        <dbReference type="ChEBI" id="CHEBI:30854"/>
        <dbReference type="ChEBI" id="CHEBI:57783"/>
        <dbReference type="ChEBI" id="CHEBI:58349"/>
        <dbReference type="EC" id="1.14.13.168"/>
    </reaction>
</comment>
<evidence type="ECO:0000256" key="4">
    <source>
        <dbReference type="ARBA" id="ARBA00023002"/>
    </source>
</evidence>
<dbReference type="Pfam" id="PF00743">
    <property type="entry name" value="FMO-like"/>
    <property type="match status" value="1"/>
</dbReference>
<dbReference type="AlphaFoldDB" id="A0A836C5E1"/>
<evidence type="ECO:0000256" key="5">
    <source>
        <dbReference type="ARBA" id="ARBA00047707"/>
    </source>
</evidence>
<gene>
    <name evidence="8" type="ORF">HYH03_002571</name>
</gene>
<dbReference type="InterPro" id="IPR050982">
    <property type="entry name" value="Auxin_biosynth/cation_transpt"/>
</dbReference>
<dbReference type="EMBL" id="JAEHOE010000006">
    <property type="protein sequence ID" value="KAG2499632.1"/>
    <property type="molecule type" value="Genomic_DNA"/>
</dbReference>
<evidence type="ECO:0000256" key="3">
    <source>
        <dbReference type="ARBA" id="ARBA00022827"/>
    </source>
</evidence>
<dbReference type="OrthoDB" id="66881at2759"/>
<feature type="region of interest" description="Disordered" evidence="7">
    <location>
        <begin position="152"/>
        <end position="179"/>
    </location>
</feature>
<evidence type="ECO:0000313" key="9">
    <source>
        <dbReference type="Proteomes" id="UP000612055"/>
    </source>
</evidence>
<keyword evidence="4 6" id="KW-0560">Oxidoreductase</keyword>
<protein>
    <recommendedName>
        <fullName evidence="6">Flavin-containing monooxygenase</fullName>
        <ecNumber evidence="6">1.-.-.-</ecNumber>
    </recommendedName>
</protein>
<keyword evidence="9" id="KW-1185">Reference proteome</keyword>
<dbReference type="InterPro" id="IPR020946">
    <property type="entry name" value="Flavin_mOase-like"/>
</dbReference>
<comment type="caution">
    <text evidence="8">The sequence shown here is derived from an EMBL/GenBank/DDBJ whole genome shotgun (WGS) entry which is preliminary data.</text>
</comment>
<dbReference type="InterPro" id="IPR036188">
    <property type="entry name" value="FAD/NAD-bd_sf"/>
</dbReference>
<organism evidence="8 9">
    <name type="scientific">Edaphochlamys debaryana</name>
    <dbReference type="NCBI Taxonomy" id="47281"/>
    <lineage>
        <taxon>Eukaryota</taxon>
        <taxon>Viridiplantae</taxon>
        <taxon>Chlorophyta</taxon>
        <taxon>core chlorophytes</taxon>
        <taxon>Chlorophyceae</taxon>
        <taxon>CS clade</taxon>
        <taxon>Chlamydomonadales</taxon>
        <taxon>Chlamydomonadales incertae sedis</taxon>
        <taxon>Edaphochlamys</taxon>
    </lineage>
</organism>
<dbReference type="GO" id="GO:0103075">
    <property type="term" value="F:indole-3-pyruvate monooxygenase activity"/>
    <property type="evidence" value="ECO:0007669"/>
    <property type="project" value="UniProtKB-EC"/>
</dbReference>
<evidence type="ECO:0000256" key="1">
    <source>
        <dbReference type="ARBA" id="ARBA00009183"/>
    </source>
</evidence>
<sequence length="599" mass="61970">MSQSPQQRKGESVGGVWRRNYHGYALQVPHSFFTFPEYPYAAAPPELRRRAEAEVYPTGPLVQEYIASYCARFRLQRHLVLGARVLHIGSQPGGRWAVRYRQLPGGGAQLAPSHAHASTASTASGMAPSPRAQPGPAAAVAAAAAAALGGPQQAQQAQQAGEAAGGSAGVSRQPTHADSFLMGTQGHVGALGEEEGQGREVEVVADVVVCATGMYYTPYVPPIPGLASFTGPALHVRDFPSLDLVRGKRVLVVGAGKSALDAAVAAASAAAGAAAVTSLFRAAHWPLPRRVLGLPFQRVLYTRFAAAMLPPYYTAQGRPSKALRHALLAPLKALFWRALQADVAARMGLRGPLKPGRGFVEDMFYGGQIQDGSWNEAVRSGCISAVQGHLAAVTPGGVRLADGRELGCDVIIFATGYTKDYSLLDPDTLRRLTAAGGEGEGAGGGAHAAEATDAAGKHGASGRKGADGAAPGAEGEGDGGQAGAGRGGGGGGRGGSVDGDAGSSGAGAGAEGEGVHLYRSMLCPGVPNLYFIGSEAASLNNVLTSGLQSLWLLHRLTAALALPSEQDMEQDIAAQRRWRRRVMPAQRHSSAVIILYQQR</sequence>
<dbReference type="PANTHER" id="PTHR43539">
    <property type="entry name" value="FLAVIN-BINDING MONOOXYGENASE-LIKE PROTEIN (AFU_ORTHOLOGUE AFUA_4G09220)"/>
    <property type="match status" value="1"/>
</dbReference>
<keyword evidence="2 6" id="KW-0285">Flavoprotein</keyword>
<comment type="cofactor">
    <cofactor evidence="6">
        <name>FAD</name>
        <dbReference type="ChEBI" id="CHEBI:57692"/>
    </cofactor>
</comment>
<keyword evidence="3 6" id="KW-0274">FAD</keyword>
<dbReference type="GO" id="GO:0050660">
    <property type="term" value="F:flavin adenine dinucleotide binding"/>
    <property type="evidence" value="ECO:0007669"/>
    <property type="project" value="InterPro"/>
</dbReference>
<accession>A0A836C5E1</accession>
<reference evidence="8" key="1">
    <citation type="journal article" date="2020" name="bioRxiv">
        <title>Comparative genomics of Chlamydomonas.</title>
        <authorList>
            <person name="Craig R.J."/>
            <person name="Hasan A.R."/>
            <person name="Ness R.W."/>
            <person name="Keightley P.D."/>
        </authorList>
    </citation>
    <scope>NUCLEOTIDE SEQUENCE</scope>
    <source>
        <strain evidence="8">CCAP 11/70</strain>
    </source>
</reference>
<evidence type="ECO:0000313" key="8">
    <source>
        <dbReference type="EMBL" id="KAG2499632.1"/>
    </source>
</evidence>
<dbReference type="GO" id="GO:0004499">
    <property type="term" value="F:N,N-dimethylaniline monooxygenase activity"/>
    <property type="evidence" value="ECO:0007669"/>
    <property type="project" value="InterPro"/>
</dbReference>
<dbReference type="SUPFAM" id="SSF51905">
    <property type="entry name" value="FAD/NAD(P)-binding domain"/>
    <property type="match status" value="1"/>
</dbReference>
<feature type="compositionally biased region" description="Low complexity" evidence="7">
    <location>
        <begin position="111"/>
        <end position="135"/>
    </location>
</feature>
<feature type="region of interest" description="Disordered" evidence="7">
    <location>
        <begin position="108"/>
        <end position="135"/>
    </location>
</feature>
<evidence type="ECO:0000256" key="7">
    <source>
        <dbReference type="SAM" id="MobiDB-lite"/>
    </source>
</evidence>
<evidence type="ECO:0000256" key="2">
    <source>
        <dbReference type="ARBA" id="ARBA00022630"/>
    </source>
</evidence>
<name>A0A836C5E1_9CHLO</name>
<keyword evidence="6" id="KW-0503">Monooxygenase</keyword>
<feature type="compositionally biased region" description="Low complexity" evidence="7">
    <location>
        <begin position="447"/>
        <end position="458"/>
    </location>
</feature>
<dbReference type="PRINTS" id="PR00469">
    <property type="entry name" value="PNDRDTASEII"/>
</dbReference>
<proteinExistence type="inferred from homology"/>
<feature type="region of interest" description="Disordered" evidence="7">
    <location>
        <begin position="435"/>
        <end position="510"/>
    </location>
</feature>
<feature type="compositionally biased region" description="Gly residues" evidence="7">
    <location>
        <begin position="436"/>
        <end position="446"/>
    </location>
</feature>
<feature type="compositionally biased region" description="Gly residues" evidence="7">
    <location>
        <begin position="478"/>
        <end position="510"/>
    </location>
</feature>
<dbReference type="Gene3D" id="3.50.50.60">
    <property type="entry name" value="FAD/NAD(P)-binding domain"/>
    <property type="match status" value="2"/>
</dbReference>
<dbReference type="PANTHER" id="PTHR43539:SF78">
    <property type="entry name" value="FLAVIN-CONTAINING MONOOXYGENASE"/>
    <property type="match status" value="1"/>
</dbReference>
<dbReference type="Proteomes" id="UP000612055">
    <property type="component" value="Unassembled WGS sequence"/>
</dbReference>
<feature type="compositionally biased region" description="Low complexity" evidence="7">
    <location>
        <begin position="152"/>
        <end position="162"/>
    </location>
</feature>
<dbReference type="EC" id="1.-.-.-" evidence="6"/>
<evidence type="ECO:0000256" key="6">
    <source>
        <dbReference type="RuleBase" id="RU361177"/>
    </source>
</evidence>
<comment type="similarity">
    <text evidence="1 6">Belongs to the FMO family.</text>
</comment>
<dbReference type="GO" id="GO:0050661">
    <property type="term" value="F:NADP binding"/>
    <property type="evidence" value="ECO:0007669"/>
    <property type="project" value="InterPro"/>
</dbReference>